<keyword evidence="1" id="KW-0812">Transmembrane</keyword>
<proteinExistence type="predicted"/>
<dbReference type="eggNOG" id="ENOG5030AXS">
    <property type="taxonomic scope" value="Bacteria"/>
</dbReference>
<dbReference type="AlphaFoldDB" id="C2ESN6"/>
<sequence length="43" mass="4843">MLPSLPVGIGEVHAMHELFKLNPRLAIIVLLLLICLAFYLKNK</sequence>
<evidence type="ECO:0000256" key="1">
    <source>
        <dbReference type="SAM" id="Phobius"/>
    </source>
</evidence>
<keyword evidence="1" id="KW-0472">Membrane</keyword>
<dbReference type="HOGENOM" id="CLU_218358_0_0_9"/>
<organism evidence="2 3">
    <name type="scientific">Limosilactobacillus vaginalis DSM 5837 = ATCC 49540</name>
    <dbReference type="NCBI Taxonomy" id="1423814"/>
    <lineage>
        <taxon>Bacteria</taxon>
        <taxon>Bacillati</taxon>
        <taxon>Bacillota</taxon>
        <taxon>Bacilli</taxon>
        <taxon>Lactobacillales</taxon>
        <taxon>Lactobacillaceae</taxon>
        <taxon>Limosilactobacillus</taxon>
    </lineage>
</organism>
<comment type="caution">
    <text evidence="2">The sequence shown here is derived from an EMBL/GenBank/DDBJ whole genome shotgun (WGS) entry which is preliminary data.</text>
</comment>
<feature type="transmembrane region" description="Helical" evidence="1">
    <location>
        <begin position="21"/>
        <end position="40"/>
    </location>
</feature>
<gene>
    <name evidence="2" type="ORF">HMPREF0549_0472</name>
</gene>
<accession>C2ESN6</accession>
<dbReference type="EMBL" id="ACGV01000032">
    <property type="protein sequence ID" value="EEJ41078.1"/>
    <property type="molecule type" value="Genomic_DNA"/>
</dbReference>
<dbReference type="Proteomes" id="UP000004483">
    <property type="component" value="Unassembled WGS sequence"/>
</dbReference>
<name>C2ESN6_9LACO</name>
<evidence type="ECO:0000313" key="3">
    <source>
        <dbReference type="Proteomes" id="UP000004483"/>
    </source>
</evidence>
<keyword evidence="1" id="KW-1133">Transmembrane helix</keyword>
<protein>
    <submittedName>
        <fullName evidence="2">Uncharacterized protein</fullName>
    </submittedName>
</protein>
<evidence type="ECO:0000313" key="2">
    <source>
        <dbReference type="EMBL" id="EEJ41078.1"/>
    </source>
</evidence>
<dbReference type="RefSeq" id="WP_003717119.1">
    <property type="nucleotide sequence ID" value="NZ_CAJPNE010000001.1"/>
</dbReference>
<reference evidence="2 3" key="1">
    <citation type="submission" date="2009-01" db="EMBL/GenBank/DDBJ databases">
        <authorList>
            <person name="Qin X."/>
            <person name="Bachman B."/>
            <person name="Battles P."/>
            <person name="Bell A."/>
            <person name="Bess C."/>
            <person name="Bickham C."/>
            <person name="Chaboub L."/>
            <person name="Chen D."/>
            <person name="Coyle M."/>
            <person name="Deiros D.R."/>
            <person name="Dinh H."/>
            <person name="Forbes L."/>
            <person name="Fowler G."/>
            <person name="Francisco L."/>
            <person name="Fu Q."/>
            <person name="Gubbala S."/>
            <person name="Hale W."/>
            <person name="Han Y."/>
            <person name="Hemphill L."/>
            <person name="Highlander S.K."/>
            <person name="Hirani K."/>
            <person name="Hogues M."/>
            <person name="Jackson L."/>
            <person name="Jakkamsetti A."/>
            <person name="Javaid M."/>
            <person name="Jiang H."/>
            <person name="Korchina V."/>
            <person name="Kovar C."/>
            <person name="Lara F."/>
            <person name="Lee S."/>
            <person name="Mata R."/>
            <person name="Mathew T."/>
            <person name="Moen C."/>
            <person name="Morales K."/>
            <person name="Munidasa M."/>
            <person name="Nazareth L."/>
            <person name="Ngo R."/>
            <person name="Nguyen L."/>
            <person name="Okwuonu G."/>
            <person name="Ongeri F."/>
            <person name="Patil S."/>
            <person name="Petrosino J."/>
            <person name="Pham C."/>
            <person name="Pham P."/>
            <person name="Pu L.-L."/>
            <person name="Puazo M."/>
            <person name="Raj R."/>
            <person name="Reid J."/>
            <person name="Rouhana J."/>
            <person name="Saada N."/>
            <person name="Shang Y."/>
            <person name="Simmons D."/>
            <person name="Thornton R."/>
            <person name="Warren J."/>
            <person name="Weissenberger G."/>
            <person name="Zhang J."/>
            <person name="Zhang L."/>
            <person name="Zhou C."/>
            <person name="Zhu D."/>
            <person name="Muzny D."/>
            <person name="Worley K."/>
            <person name="Gibbs R."/>
        </authorList>
    </citation>
    <scope>NUCLEOTIDE SEQUENCE [LARGE SCALE GENOMIC DNA]</scope>
    <source>
        <strain evidence="2 3">ATCC 49540</strain>
    </source>
</reference>